<keyword evidence="1" id="KW-0479">Metal-binding</keyword>
<sequence length="448" mass="49913">MSHQVVKVRRETVAPCMTCPLCHKLFREATTIIECLHTCDCSSALARVFAIWVLVVNALVCRKCINKKLSNEEMECCPVCNIDLGCVPMEKLRLDHNLQDVREKIFPYKRLKVKTPEVVAPITLPAKRKERSLSSLVVSTPRISTQSGMTGRRSKSITRKASRGSVTIEKPVKKKDNSMEGQHESSSSPEMLNRSTQNTRQNSAASEPSNHPSPDKGRDHGSETWEGKVDLWKPLNCLVEAANRSKSSKLSIQGSVAKSEAPNSHDNEGIPNKSKLKENKQKSKGQDDKHCSDHTPPDSERPKKLRRVRQKKAENFGEFGLLPQVVLDAAGAKFDRKNYPIWFSLVSDGQEGNAPPLPQIAASYLRMKDGSMLVSFIKKYLKLKLNLTSEDEVEIKCMGQTVIPTLTLNNLVDLWLETTTTEKLSAKIGSSAKDFVMVLGYARRGSDS</sequence>
<dbReference type="PROSITE" id="PS50089">
    <property type="entry name" value="ZF_RING_2"/>
    <property type="match status" value="1"/>
</dbReference>
<dbReference type="Proteomes" id="UP001190926">
    <property type="component" value="Unassembled WGS sequence"/>
</dbReference>
<evidence type="ECO:0000313" key="5">
    <source>
        <dbReference type="Proteomes" id="UP001190926"/>
    </source>
</evidence>
<reference evidence="4 5" key="1">
    <citation type="journal article" date="2021" name="Nat. Commun.">
        <title>Incipient diploidization of the medicinal plant Perilla within 10,000 years.</title>
        <authorList>
            <person name="Zhang Y."/>
            <person name="Shen Q."/>
            <person name="Leng L."/>
            <person name="Zhang D."/>
            <person name="Chen S."/>
            <person name="Shi Y."/>
            <person name="Ning Z."/>
            <person name="Chen S."/>
        </authorList>
    </citation>
    <scope>NUCLEOTIDE SEQUENCE [LARGE SCALE GENOMIC DNA]</scope>
    <source>
        <strain evidence="5">cv. PC099</strain>
    </source>
</reference>
<feature type="region of interest" description="Disordered" evidence="2">
    <location>
        <begin position="131"/>
        <end position="224"/>
    </location>
</feature>
<evidence type="ECO:0000256" key="2">
    <source>
        <dbReference type="SAM" id="MobiDB-lite"/>
    </source>
</evidence>
<protein>
    <submittedName>
        <fullName evidence="4">DREB2A-interacting protein 2</fullName>
    </submittedName>
</protein>
<dbReference type="InterPro" id="IPR001841">
    <property type="entry name" value="Znf_RING"/>
</dbReference>
<evidence type="ECO:0000313" key="4">
    <source>
        <dbReference type="EMBL" id="KAH6755420.1"/>
    </source>
</evidence>
<evidence type="ECO:0000256" key="1">
    <source>
        <dbReference type="PROSITE-ProRule" id="PRU00175"/>
    </source>
</evidence>
<dbReference type="Gene3D" id="3.30.40.10">
    <property type="entry name" value="Zinc/RING finger domain, C3HC4 (zinc finger)"/>
    <property type="match status" value="1"/>
</dbReference>
<feature type="compositionally biased region" description="Basic residues" evidence="2">
    <location>
        <begin position="152"/>
        <end position="162"/>
    </location>
</feature>
<feature type="compositionally biased region" description="Basic and acidic residues" evidence="2">
    <location>
        <begin position="170"/>
        <end position="183"/>
    </location>
</feature>
<feature type="compositionally biased region" description="Polar residues" evidence="2">
    <location>
        <begin position="184"/>
        <end position="212"/>
    </location>
</feature>
<dbReference type="GO" id="GO:0008270">
    <property type="term" value="F:zinc ion binding"/>
    <property type="evidence" value="ECO:0007669"/>
    <property type="project" value="UniProtKB-KW"/>
</dbReference>
<comment type="caution">
    <text evidence="4">The sequence shown here is derived from an EMBL/GenBank/DDBJ whole genome shotgun (WGS) entry which is preliminary data.</text>
</comment>
<keyword evidence="5" id="KW-1185">Reference proteome</keyword>
<organism evidence="4 5">
    <name type="scientific">Perilla frutescens var. hirtella</name>
    <name type="common">Perilla citriodora</name>
    <name type="synonym">Perilla setoyensis</name>
    <dbReference type="NCBI Taxonomy" id="608512"/>
    <lineage>
        <taxon>Eukaryota</taxon>
        <taxon>Viridiplantae</taxon>
        <taxon>Streptophyta</taxon>
        <taxon>Embryophyta</taxon>
        <taxon>Tracheophyta</taxon>
        <taxon>Spermatophyta</taxon>
        <taxon>Magnoliopsida</taxon>
        <taxon>eudicotyledons</taxon>
        <taxon>Gunneridae</taxon>
        <taxon>Pentapetalae</taxon>
        <taxon>asterids</taxon>
        <taxon>lamiids</taxon>
        <taxon>Lamiales</taxon>
        <taxon>Lamiaceae</taxon>
        <taxon>Nepetoideae</taxon>
        <taxon>Elsholtzieae</taxon>
        <taxon>Perilla</taxon>
    </lineage>
</organism>
<keyword evidence="1" id="KW-0862">Zinc</keyword>
<dbReference type="InterPro" id="IPR044807">
    <property type="entry name" value="DRIP1-like"/>
</dbReference>
<feature type="compositionally biased region" description="Polar residues" evidence="2">
    <location>
        <begin position="244"/>
        <end position="262"/>
    </location>
</feature>
<feature type="domain" description="RING-type" evidence="3">
    <location>
        <begin position="19"/>
        <end position="81"/>
    </location>
</feature>
<evidence type="ECO:0000259" key="3">
    <source>
        <dbReference type="PROSITE" id="PS50089"/>
    </source>
</evidence>
<gene>
    <name evidence="4" type="ORF">C2S53_013461</name>
</gene>
<dbReference type="InterPro" id="IPR013083">
    <property type="entry name" value="Znf_RING/FYVE/PHD"/>
</dbReference>
<keyword evidence="1" id="KW-0863">Zinc-finger</keyword>
<proteinExistence type="predicted"/>
<feature type="compositionally biased region" description="Basic and acidic residues" evidence="2">
    <location>
        <begin position="275"/>
        <end position="302"/>
    </location>
</feature>
<dbReference type="PANTHER" id="PTHR46293">
    <property type="entry name" value="E3 UBIQUITIN PROTEIN LIGASE DRIP1"/>
    <property type="match status" value="1"/>
</dbReference>
<dbReference type="EMBL" id="SDAM02029606">
    <property type="protein sequence ID" value="KAH6755420.1"/>
    <property type="molecule type" value="Genomic_DNA"/>
</dbReference>
<feature type="region of interest" description="Disordered" evidence="2">
    <location>
        <begin position="244"/>
        <end position="308"/>
    </location>
</feature>
<dbReference type="PANTHER" id="PTHR46293:SF1">
    <property type="entry name" value="OS03G0632800 PROTEIN"/>
    <property type="match status" value="1"/>
</dbReference>
<dbReference type="GO" id="GO:0004842">
    <property type="term" value="F:ubiquitin-protein transferase activity"/>
    <property type="evidence" value="ECO:0007669"/>
    <property type="project" value="InterPro"/>
</dbReference>
<accession>A0AAD4IMV7</accession>
<name>A0AAD4IMV7_PERFH</name>
<feature type="compositionally biased region" description="Basic and acidic residues" evidence="2">
    <location>
        <begin position="213"/>
        <end position="224"/>
    </location>
</feature>
<dbReference type="AlphaFoldDB" id="A0AAD4IMV7"/>
<feature type="compositionally biased region" description="Polar residues" evidence="2">
    <location>
        <begin position="133"/>
        <end position="149"/>
    </location>
</feature>